<accession>A0AAQ3U3Z6</accession>
<dbReference type="PANTHER" id="PTHR48258:SF9">
    <property type="entry name" value="OS01G0348150 PROTEIN"/>
    <property type="match status" value="1"/>
</dbReference>
<name>A0AAQ3U3Z6_PASNO</name>
<dbReference type="EMBL" id="CP144751">
    <property type="protein sequence ID" value="WVZ84963.1"/>
    <property type="molecule type" value="Genomic_DNA"/>
</dbReference>
<keyword evidence="3" id="KW-1185">Reference proteome</keyword>
<gene>
    <name evidence="2" type="ORF">U9M48_031928</name>
</gene>
<sequence length="105" mass="12181">MTQLLLVVLRGILPENVRKTFTKLCAFLNAISQKDNLTSLQDDVVQCLPRAHLSSIFFDIMTHLLVHIVKEIGILGPVFLHNMFPFEKYMAVLKKYVRNRSRPER</sequence>
<dbReference type="Proteomes" id="UP001341281">
    <property type="component" value="Chromosome 07"/>
</dbReference>
<evidence type="ECO:0000259" key="1">
    <source>
        <dbReference type="Pfam" id="PF13960"/>
    </source>
</evidence>
<feature type="domain" description="DUF4218" evidence="1">
    <location>
        <begin position="33"/>
        <end position="104"/>
    </location>
</feature>
<evidence type="ECO:0000313" key="2">
    <source>
        <dbReference type="EMBL" id="WVZ84963.1"/>
    </source>
</evidence>
<reference evidence="2 3" key="1">
    <citation type="submission" date="2024-02" db="EMBL/GenBank/DDBJ databases">
        <title>High-quality chromosome-scale genome assembly of Pensacola bahiagrass (Paspalum notatum Flugge var. saurae).</title>
        <authorList>
            <person name="Vega J.M."/>
            <person name="Podio M."/>
            <person name="Orjuela J."/>
            <person name="Siena L.A."/>
            <person name="Pessino S.C."/>
            <person name="Combes M.C."/>
            <person name="Mariac C."/>
            <person name="Albertini E."/>
            <person name="Pupilli F."/>
            <person name="Ortiz J.P.A."/>
            <person name="Leblanc O."/>
        </authorList>
    </citation>
    <scope>NUCLEOTIDE SEQUENCE [LARGE SCALE GENOMIC DNA]</scope>
    <source>
        <strain evidence="2">R1</strain>
        <tissue evidence="2">Leaf</tissue>
    </source>
</reference>
<proteinExistence type="predicted"/>
<dbReference type="AlphaFoldDB" id="A0AAQ3U3Z6"/>
<organism evidence="2 3">
    <name type="scientific">Paspalum notatum var. saurae</name>
    <dbReference type="NCBI Taxonomy" id="547442"/>
    <lineage>
        <taxon>Eukaryota</taxon>
        <taxon>Viridiplantae</taxon>
        <taxon>Streptophyta</taxon>
        <taxon>Embryophyta</taxon>
        <taxon>Tracheophyta</taxon>
        <taxon>Spermatophyta</taxon>
        <taxon>Magnoliopsida</taxon>
        <taxon>Liliopsida</taxon>
        <taxon>Poales</taxon>
        <taxon>Poaceae</taxon>
        <taxon>PACMAD clade</taxon>
        <taxon>Panicoideae</taxon>
        <taxon>Andropogonodae</taxon>
        <taxon>Paspaleae</taxon>
        <taxon>Paspalinae</taxon>
        <taxon>Paspalum</taxon>
    </lineage>
</organism>
<dbReference type="Pfam" id="PF13960">
    <property type="entry name" value="DUF4218"/>
    <property type="match status" value="1"/>
</dbReference>
<evidence type="ECO:0000313" key="3">
    <source>
        <dbReference type="Proteomes" id="UP001341281"/>
    </source>
</evidence>
<dbReference type="PANTHER" id="PTHR48258">
    <property type="entry name" value="DUF4218 DOMAIN-CONTAINING PROTEIN-RELATED"/>
    <property type="match status" value="1"/>
</dbReference>
<dbReference type="InterPro" id="IPR025452">
    <property type="entry name" value="DUF4218"/>
</dbReference>
<protein>
    <recommendedName>
        <fullName evidence="1">DUF4218 domain-containing protein</fullName>
    </recommendedName>
</protein>